<evidence type="ECO:0000313" key="1">
    <source>
        <dbReference type="EMBL" id="MBB5801433.1"/>
    </source>
</evidence>
<keyword evidence="1" id="KW-0503">Monooxygenase</keyword>
<sequence length="164" mass="17985">MSGAAVAVLGRQFARPGEGAELLRLNVVLGQALSVPGLLRYQVLVRSDDETELCVYWLWRDFADREAVWADPPAALTGFWVSAKPLWRKDPDVRRYRWEPAVERDLSPGPAVVLGAGEPTADDHGLIDIDGGATLRCRPAGQTPAPGQWTGVWRLSATEERRGV</sequence>
<proteinExistence type="predicted"/>
<evidence type="ECO:0000313" key="2">
    <source>
        <dbReference type="Proteomes" id="UP000552097"/>
    </source>
</evidence>
<organism evidence="1 2">
    <name type="scientific">Saccharothrix ecbatanensis</name>
    <dbReference type="NCBI Taxonomy" id="1105145"/>
    <lineage>
        <taxon>Bacteria</taxon>
        <taxon>Bacillati</taxon>
        <taxon>Actinomycetota</taxon>
        <taxon>Actinomycetes</taxon>
        <taxon>Pseudonocardiales</taxon>
        <taxon>Pseudonocardiaceae</taxon>
        <taxon>Saccharothrix</taxon>
    </lineage>
</organism>
<gene>
    <name evidence="1" type="ORF">F4560_001201</name>
</gene>
<reference evidence="1 2" key="1">
    <citation type="submission" date="2020-08" db="EMBL/GenBank/DDBJ databases">
        <title>Sequencing the genomes of 1000 actinobacteria strains.</title>
        <authorList>
            <person name="Klenk H.-P."/>
        </authorList>
    </citation>
    <scope>NUCLEOTIDE SEQUENCE [LARGE SCALE GENOMIC DNA]</scope>
    <source>
        <strain evidence="1 2">DSM 45486</strain>
    </source>
</reference>
<dbReference type="RefSeq" id="WP_184917260.1">
    <property type="nucleotide sequence ID" value="NZ_JACHMO010000001.1"/>
</dbReference>
<dbReference type="SUPFAM" id="SSF54909">
    <property type="entry name" value="Dimeric alpha+beta barrel"/>
    <property type="match status" value="1"/>
</dbReference>
<dbReference type="Proteomes" id="UP000552097">
    <property type="component" value="Unassembled WGS sequence"/>
</dbReference>
<protein>
    <submittedName>
        <fullName evidence="1">Quinol monooxygenase YgiN</fullName>
    </submittedName>
</protein>
<dbReference type="InterPro" id="IPR011008">
    <property type="entry name" value="Dimeric_a/b-barrel"/>
</dbReference>
<accession>A0A7W9LZ77</accession>
<dbReference type="AlphaFoldDB" id="A0A7W9LZ77"/>
<dbReference type="EMBL" id="JACHMO010000001">
    <property type="protein sequence ID" value="MBB5801433.1"/>
    <property type="molecule type" value="Genomic_DNA"/>
</dbReference>
<dbReference type="Gene3D" id="3.30.70.100">
    <property type="match status" value="1"/>
</dbReference>
<keyword evidence="1" id="KW-0560">Oxidoreductase</keyword>
<keyword evidence="2" id="KW-1185">Reference proteome</keyword>
<comment type="caution">
    <text evidence="1">The sequence shown here is derived from an EMBL/GenBank/DDBJ whole genome shotgun (WGS) entry which is preliminary data.</text>
</comment>
<name>A0A7W9LZ77_9PSEU</name>
<dbReference type="GO" id="GO:0004497">
    <property type="term" value="F:monooxygenase activity"/>
    <property type="evidence" value="ECO:0007669"/>
    <property type="project" value="UniProtKB-KW"/>
</dbReference>